<dbReference type="InterPro" id="IPR052717">
    <property type="entry name" value="Vacuolar_transposase_reg"/>
</dbReference>
<accession>A0A5B0S5T7</accession>
<dbReference type="InterPro" id="IPR012337">
    <property type="entry name" value="RNaseH-like_sf"/>
</dbReference>
<evidence type="ECO:0000256" key="1">
    <source>
        <dbReference type="SAM" id="MobiDB-lite"/>
    </source>
</evidence>
<evidence type="ECO:0000313" key="3">
    <source>
        <dbReference type="Proteomes" id="UP000325313"/>
    </source>
</evidence>
<dbReference type="GO" id="GO:0006357">
    <property type="term" value="P:regulation of transcription by RNA polymerase II"/>
    <property type="evidence" value="ECO:0007669"/>
    <property type="project" value="TreeGrafter"/>
</dbReference>
<evidence type="ECO:0000313" key="2">
    <source>
        <dbReference type="EMBL" id="KAA1133172.1"/>
    </source>
</evidence>
<comment type="caution">
    <text evidence="2">The sequence shown here is derived from an EMBL/GenBank/DDBJ whole genome shotgun (WGS) entry which is preliminary data.</text>
</comment>
<feature type="region of interest" description="Disordered" evidence="1">
    <location>
        <begin position="1"/>
        <end position="54"/>
    </location>
</feature>
<proteinExistence type="predicted"/>
<protein>
    <submittedName>
        <fullName evidence="2">Uncharacterized protein</fullName>
    </submittedName>
</protein>
<dbReference type="EMBL" id="VDEP01000073">
    <property type="protein sequence ID" value="KAA1133172.1"/>
    <property type="molecule type" value="Genomic_DNA"/>
</dbReference>
<sequence>MRPFGSPNKKNPPALTDENSDDEEEADDPEEQIQLMTHDTSDTENEDEVEEVELQSGDAALAAELIDNDEIELEVDDISNLSDEEDNDRYTSQSCKESLAKFHAIARKLNKSPNSKALFAELCGDHECSRPHNIPRDVRTRWNSTLAQLSSILRCSAAIFEWQRDKRHGLSRIYHINQEDLDLASDLVEVLQPFYEITLQVSTRGAARISDIVVFIDQITGHLSSAILEKRENTPRLYGMPAVQVFS</sequence>
<gene>
    <name evidence="2" type="ORF">PGTUg99_023747</name>
</gene>
<organism evidence="2 3">
    <name type="scientific">Puccinia graminis f. sp. tritici</name>
    <dbReference type="NCBI Taxonomy" id="56615"/>
    <lineage>
        <taxon>Eukaryota</taxon>
        <taxon>Fungi</taxon>
        <taxon>Dikarya</taxon>
        <taxon>Basidiomycota</taxon>
        <taxon>Pucciniomycotina</taxon>
        <taxon>Pucciniomycetes</taxon>
        <taxon>Pucciniales</taxon>
        <taxon>Pucciniaceae</taxon>
        <taxon>Puccinia</taxon>
    </lineage>
</organism>
<dbReference type="SUPFAM" id="SSF53098">
    <property type="entry name" value="Ribonuclease H-like"/>
    <property type="match status" value="1"/>
</dbReference>
<reference evidence="2 3" key="1">
    <citation type="submission" date="2019-05" db="EMBL/GenBank/DDBJ databases">
        <title>Emergence of the Ug99 lineage of the wheat stem rust pathogen through somatic hybridization.</title>
        <authorList>
            <person name="Li F."/>
            <person name="Upadhyaya N.M."/>
            <person name="Sperschneider J."/>
            <person name="Matny O."/>
            <person name="Nguyen-Phuc H."/>
            <person name="Mago R."/>
            <person name="Raley C."/>
            <person name="Miller M.E."/>
            <person name="Silverstein K.A.T."/>
            <person name="Henningsen E."/>
            <person name="Hirsch C.D."/>
            <person name="Visser B."/>
            <person name="Pretorius Z.A."/>
            <person name="Steffenson B.J."/>
            <person name="Schwessinger B."/>
            <person name="Dodds P.N."/>
            <person name="Figueroa M."/>
        </authorList>
    </citation>
    <scope>NUCLEOTIDE SEQUENCE [LARGE SCALE GENOMIC DNA]</scope>
    <source>
        <strain evidence="2 3">Ug99</strain>
    </source>
</reference>
<dbReference type="AlphaFoldDB" id="A0A5B0S5T7"/>
<dbReference type="PANTHER" id="PTHR46169:SF15">
    <property type="entry name" value="INNER CENTROMERE PROTEIN A-LIKE ISOFORM X1-RELATED"/>
    <property type="match status" value="1"/>
</dbReference>
<feature type="compositionally biased region" description="Acidic residues" evidence="1">
    <location>
        <begin position="18"/>
        <end position="31"/>
    </location>
</feature>
<name>A0A5B0S5T7_PUCGR</name>
<dbReference type="PANTHER" id="PTHR46169">
    <property type="entry name" value="DNA REPLICATION-RELATED ELEMENT FACTOR, ISOFORM A"/>
    <property type="match status" value="1"/>
</dbReference>
<feature type="compositionally biased region" description="Acidic residues" evidence="1">
    <location>
        <begin position="42"/>
        <end position="53"/>
    </location>
</feature>
<dbReference type="Proteomes" id="UP000325313">
    <property type="component" value="Unassembled WGS sequence"/>
</dbReference>
<dbReference type="GO" id="GO:0005634">
    <property type="term" value="C:nucleus"/>
    <property type="evidence" value="ECO:0007669"/>
    <property type="project" value="TreeGrafter"/>
</dbReference>